<dbReference type="PANTHER" id="PTHR12283:SF6">
    <property type="entry name" value="GLUTAMINYL-PEPTIDE CYCLOTRANSFERASE-RELATED"/>
    <property type="match status" value="1"/>
</dbReference>
<dbReference type="RefSeq" id="WP_419187749.1">
    <property type="nucleotide sequence ID" value="NZ_CP036272.1"/>
</dbReference>
<keyword evidence="7" id="KW-1185">Reference proteome</keyword>
<keyword evidence="2" id="KW-0012">Acyltransferase</keyword>
<feature type="region of interest" description="Disordered" evidence="3">
    <location>
        <begin position="1"/>
        <end position="30"/>
    </location>
</feature>
<evidence type="ECO:0000313" key="7">
    <source>
        <dbReference type="Proteomes" id="UP000315003"/>
    </source>
</evidence>
<dbReference type="PANTHER" id="PTHR12283">
    <property type="entry name" value="GLUTAMINYL-PEPTIDE CYCLOTRANSFERASE"/>
    <property type="match status" value="1"/>
</dbReference>
<dbReference type="GO" id="GO:0004177">
    <property type="term" value="F:aminopeptidase activity"/>
    <property type="evidence" value="ECO:0007669"/>
    <property type="project" value="UniProtKB-KW"/>
</dbReference>
<keyword evidence="6" id="KW-0645">Protease</keyword>
<accession>A0A517T1A2</accession>
<keyword evidence="4" id="KW-1133">Transmembrane helix</keyword>
<gene>
    <name evidence="6" type="ORF">SV7mr_47050</name>
</gene>
<dbReference type="Proteomes" id="UP000315003">
    <property type="component" value="Chromosome"/>
</dbReference>
<dbReference type="InterPro" id="IPR040234">
    <property type="entry name" value="QC/QCL"/>
</dbReference>
<dbReference type="AlphaFoldDB" id="A0A517T1A2"/>
<keyword evidence="4" id="KW-0812">Transmembrane</keyword>
<name>A0A517T1A2_9BACT</name>
<feature type="domain" description="Peptidase M28" evidence="5">
    <location>
        <begin position="137"/>
        <end position="355"/>
    </location>
</feature>
<evidence type="ECO:0000256" key="4">
    <source>
        <dbReference type="SAM" id="Phobius"/>
    </source>
</evidence>
<dbReference type="InterPro" id="IPR007484">
    <property type="entry name" value="Peptidase_M28"/>
</dbReference>
<evidence type="ECO:0000256" key="2">
    <source>
        <dbReference type="ARBA" id="ARBA00023315"/>
    </source>
</evidence>
<dbReference type="GO" id="GO:0008270">
    <property type="term" value="F:zinc ion binding"/>
    <property type="evidence" value="ECO:0007669"/>
    <property type="project" value="TreeGrafter"/>
</dbReference>
<protein>
    <submittedName>
        <fullName evidence="6">Alkaline phosphatase isozyme conversion aminopeptidase</fullName>
    </submittedName>
</protein>
<dbReference type="EMBL" id="CP036272">
    <property type="protein sequence ID" value="QDT62158.1"/>
    <property type="molecule type" value="Genomic_DNA"/>
</dbReference>
<keyword evidence="4" id="KW-0472">Membrane</keyword>
<sequence>MPHRSRREASPETSHSASDKSQTTGAVNKAAAPRLSPLRMVIGLGLAGFGLWLIAGGFGPTGPSGKTAAVPERYDADRAMGYLKTLCEFGPRPSGSEAMKQQQDYLESFFQDLGAEVTRQSFEARHPLDGNAVQLTNLIASWHPQRPIRFLFCAHYDTRPYPDSDSVNPRGTFIGANDGASGTAGLMELAHQLHDLPDNVGVDLVLFDGEELVFKNRLNHSEGDYFLGSTHFAQQYELQPPAVPYRAGVLFDMIGDKELLLFTEKNSLRFARPVVKSFWKEAKTLGVTLFIDRARPDVRDDHLPLNRIAKIPSIDVIDFDYPRPGIGAPSYWHTEQDIPANCSGTSIATVVWVARSWLDTQSQQQTVTR</sequence>
<dbReference type="Gene3D" id="3.40.630.10">
    <property type="entry name" value="Zn peptidases"/>
    <property type="match status" value="1"/>
</dbReference>
<feature type="transmembrane region" description="Helical" evidence="4">
    <location>
        <begin position="38"/>
        <end position="58"/>
    </location>
</feature>
<evidence type="ECO:0000259" key="5">
    <source>
        <dbReference type="Pfam" id="PF04389"/>
    </source>
</evidence>
<dbReference type="GO" id="GO:0016603">
    <property type="term" value="F:glutaminyl-peptide cyclotransferase activity"/>
    <property type="evidence" value="ECO:0007669"/>
    <property type="project" value="TreeGrafter"/>
</dbReference>
<evidence type="ECO:0000256" key="3">
    <source>
        <dbReference type="SAM" id="MobiDB-lite"/>
    </source>
</evidence>
<feature type="compositionally biased region" description="Polar residues" evidence="3">
    <location>
        <begin position="11"/>
        <end position="26"/>
    </location>
</feature>
<dbReference type="SUPFAM" id="SSF53187">
    <property type="entry name" value="Zn-dependent exopeptidases"/>
    <property type="match status" value="1"/>
</dbReference>
<evidence type="ECO:0000256" key="1">
    <source>
        <dbReference type="ARBA" id="ARBA00022679"/>
    </source>
</evidence>
<keyword evidence="1" id="KW-0808">Transferase</keyword>
<proteinExistence type="predicted"/>
<organism evidence="6 7">
    <name type="scientific">Stieleria bergensis</name>
    <dbReference type="NCBI Taxonomy" id="2528025"/>
    <lineage>
        <taxon>Bacteria</taxon>
        <taxon>Pseudomonadati</taxon>
        <taxon>Planctomycetota</taxon>
        <taxon>Planctomycetia</taxon>
        <taxon>Pirellulales</taxon>
        <taxon>Pirellulaceae</taxon>
        <taxon>Stieleria</taxon>
    </lineage>
</organism>
<evidence type="ECO:0000313" key="6">
    <source>
        <dbReference type="EMBL" id="QDT62158.1"/>
    </source>
</evidence>
<keyword evidence="6" id="KW-0031">Aminopeptidase</keyword>
<reference evidence="6 7" key="1">
    <citation type="submission" date="2019-02" db="EMBL/GenBank/DDBJ databases">
        <title>Deep-cultivation of Planctomycetes and their phenomic and genomic characterization uncovers novel biology.</title>
        <authorList>
            <person name="Wiegand S."/>
            <person name="Jogler M."/>
            <person name="Boedeker C."/>
            <person name="Pinto D."/>
            <person name="Vollmers J."/>
            <person name="Rivas-Marin E."/>
            <person name="Kohn T."/>
            <person name="Peeters S.H."/>
            <person name="Heuer A."/>
            <person name="Rast P."/>
            <person name="Oberbeckmann S."/>
            <person name="Bunk B."/>
            <person name="Jeske O."/>
            <person name="Meyerdierks A."/>
            <person name="Storesund J.E."/>
            <person name="Kallscheuer N."/>
            <person name="Luecker S."/>
            <person name="Lage O.M."/>
            <person name="Pohl T."/>
            <person name="Merkel B.J."/>
            <person name="Hornburger P."/>
            <person name="Mueller R.-W."/>
            <person name="Bruemmer F."/>
            <person name="Labrenz M."/>
            <person name="Spormann A.M."/>
            <person name="Op den Camp H."/>
            <person name="Overmann J."/>
            <person name="Amann R."/>
            <person name="Jetten M.S.M."/>
            <person name="Mascher T."/>
            <person name="Medema M.H."/>
            <person name="Devos D.P."/>
            <person name="Kaster A.-K."/>
            <person name="Ovreas L."/>
            <person name="Rohde M."/>
            <person name="Galperin M.Y."/>
            <person name="Jogler C."/>
        </authorList>
    </citation>
    <scope>NUCLEOTIDE SEQUENCE [LARGE SCALE GENOMIC DNA]</scope>
    <source>
        <strain evidence="6 7">SV_7m_r</strain>
    </source>
</reference>
<dbReference type="Pfam" id="PF04389">
    <property type="entry name" value="Peptidase_M28"/>
    <property type="match status" value="1"/>
</dbReference>
<keyword evidence="6" id="KW-0378">Hydrolase</keyword>